<accession>A0A0C1U144</accession>
<organism evidence="8 9">
    <name type="scientific">Geobacter soli</name>
    <dbReference type="NCBI Taxonomy" id="1510391"/>
    <lineage>
        <taxon>Bacteria</taxon>
        <taxon>Pseudomonadati</taxon>
        <taxon>Thermodesulfobacteriota</taxon>
        <taxon>Desulfuromonadia</taxon>
        <taxon>Geobacterales</taxon>
        <taxon>Geobacteraceae</taxon>
        <taxon>Geobacter</taxon>
    </lineage>
</organism>
<evidence type="ECO:0000256" key="3">
    <source>
        <dbReference type="ARBA" id="ARBA00022692"/>
    </source>
</evidence>
<keyword evidence="5 6" id="KW-0472">Membrane</keyword>
<feature type="domain" description="EamA" evidence="7">
    <location>
        <begin position="24"/>
        <end position="157"/>
    </location>
</feature>
<sequence length="302" mass="30482">MAFESSHTARQDRARHALAGPRLAGAAFVAASAVGFGALGIFGKVAFASGASTAVVLFLRFLVAGVLMAALMPVLRLSWPRGRDFWILVGMGAIGYVGQAFCYFTSLRHASAGLTALLLYLYPALVTLASAALGRQRLTPLKVAAVAASLVGILLTVADGLTGSLSGIVFGAGAAVIYTGYILVGEQVSRRTGAIPAATVIMLAAATVYGCAVIWQGPHWPTGLAGWGAVAGIALFSTVVAMVGFFAGMQRLGAADAATLSTLEPVVTLVLAALILGESLGGVQLAGAALVLGAVVALARAK</sequence>
<gene>
    <name evidence="8" type="ORF">SE37_01950</name>
</gene>
<evidence type="ECO:0000256" key="6">
    <source>
        <dbReference type="SAM" id="Phobius"/>
    </source>
</evidence>
<feature type="transmembrane region" description="Helical" evidence="6">
    <location>
        <begin position="112"/>
        <end position="134"/>
    </location>
</feature>
<dbReference type="GO" id="GO:0005886">
    <property type="term" value="C:plasma membrane"/>
    <property type="evidence" value="ECO:0007669"/>
    <property type="project" value="UniProtKB-SubCell"/>
</dbReference>
<dbReference type="PANTHER" id="PTHR42920:SF5">
    <property type="entry name" value="EAMA DOMAIN-CONTAINING PROTEIN"/>
    <property type="match status" value="1"/>
</dbReference>
<keyword evidence="9" id="KW-1185">Reference proteome</keyword>
<dbReference type="PANTHER" id="PTHR42920">
    <property type="entry name" value="OS03G0707200 PROTEIN-RELATED"/>
    <property type="match status" value="1"/>
</dbReference>
<proteinExistence type="predicted"/>
<feature type="transmembrane region" description="Helical" evidence="6">
    <location>
        <begin position="23"/>
        <end position="42"/>
    </location>
</feature>
<protein>
    <submittedName>
        <fullName evidence="8">Permease</fullName>
    </submittedName>
</protein>
<feature type="domain" description="EamA" evidence="7">
    <location>
        <begin position="166"/>
        <end position="298"/>
    </location>
</feature>
<evidence type="ECO:0000256" key="4">
    <source>
        <dbReference type="ARBA" id="ARBA00022989"/>
    </source>
</evidence>
<reference evidence="8 9" key="1">
    <citation type="submission" date="2015-01" db="EMBL/GenBank/DDBJ databases">
        <title>Genome sequence of the anaerobic bacterium Geobacter soli GSS01, a dissimilatory Fe(III) reducer from soil.</title>
        <authorList>
            <person name="Yang G."/>
            <person name="Zhou S."/>
        </authorList>
    </citation>
    <scope>NUCLEOTIDE SEQUENCE [LARGE SCALE GENOMIC DNA]</scope>
    <source>
        <strain evidence="8 9">GSS01</strain>
    </source>
</reference>
<dbReference type="AlphaFoldDB" id="A0A0C1U144"/>
<dbReference type="InterPro" id="IPR051258">
    <property type="entry name" value="Diverse_Substrate_Transporter"/>
</dbReference>
<feature type="transmembrane region" description="Helical" evidence="6">
    <location>
        <begin position="227"/>
        <end position="247"/>
    </location>
</feature>
<feature type="transmembrane region" description="Helical" evidence="6">
    <location>
        <begin position="141"/>
        <end position="158"/>
    </location>
</feature>
<dbReference type="InterPro" id="IPR000620">
    <property type="entry name" value="EamA_dom"/>
</dbReference>
<dbReference type="Proteomes" id="UP000031433">
    <property type="component" value="Unassembled WGS sequence"/>
</dbReference>
<feature type="transmembrane region" description="Helical" evidence="6">
    <location>
        <begin position="195"/>
        <end position="215"/>
    </location>
</feature>
<evidence type="ECO:0000256" key="2">
    <source>
        <dbReference type="ARBA" id="ARBA00022475"/>
    </source>
</evidence>
<feature type="transmembrane region" description="Helical" evidence="6">
    <location>
        <begin position="282"/>
        <end position="301"/>
    </location>
</feature>
<feature type="transmembrane region" description="Helical" evidence="6">
    <location>
        <begin position="85"/>
        <end position="106"/>
    </location>
</feature>
<comment type="caution">
    <text evidence="8">The sequence shown here is derived from an EMBL/GenBank/DDBJ whole genome shotgun (WGS) entry which is preliminary data.</text>
</comment>
<feature type="transmembrane region" description="Helical" evidence="6">
    <location>
        <begin position="254"/>
        <end position="276"/>
    </location>
</feature>
<dbReference type="SUPFAM" id="SSF103481">
    <property type="entry name" value="Multidrug resistance efflux transporter EmrE"/>
    <property type="match status" value="2"/>
</dbReference>
<dbReference type="Pfam" id="PF00892">
    <property type="entry name" value="EamA"/>
    <property type="match status" value="2"/>
</dbReference>
<dbReference type="EMBL" id="JXBL01000001">
    <property type="protein sequence ID" value="KIE41480.1"/>
    <property type="molecule type" value="Genomic_DNA"/>
</dbReference>
<feature type="transmembrane region" description="Helical" evidence="6">
    <location>
        <begin position="164"/>
        <end position="183"/>
    </location>
</feature>
<evidence type="ECO:0000259" key="7">
    <source>
        <dbReference type="Pfam" id="PF00892"/>
    </source>
</evidence>
<keyword evidence="2" id="KW-1003">Cell membrane</keyword>
<evidence type="ECO:0000256" key="5">
    <source>
        <dbReference type="ARBA" id="ARBA00023136"/>
    </source>
</evidence>
<keyword evidence="4 6" id="KW-1133">Transmembrane helix</keyword>
<keyword evidence="3 6" id="KW-0812">Transmembrane</keyword>
<evidence type="ECO:0000313" key="8">
    <source>
        <dbReference type="EMBL" id="KIE41480.1"/>
    </source>
</evidence>
<comment type="subcellular location">
    <subcellularLocation>
        <location evidence="1">Cell membrane</location>
        <topology evidence="1">Multi-pass membrane protein</topology>
    </subcellularLocation>
</comment>
<feature type="transmembrane region" description="Helical" evidence="6">
    <location>
        <begin position="54"/>
        <end position="73"/>
    </location>
</feature>
<name>A0A0C1U144_9BACT</name>
<dbReference type="InterPro" id="IPR037185">
    <property type="entry name" value="EmrE-like"/>
</dbReference>
<evidence type="ECO:0000256" key="1">
    <source>
        <dbReference type="ARBA" id="ARBA00004651"/>
    </source>
</evidence>
<dbReference type="RefSeq" id="WP_039643264.1">
    <property type="nucleotide sequence ID" value="NZ_JXBL01000001.1"/>
</dbReference>
<evidence type="ECO:0000313" key="9">
    <source>
        <dbReference type="Proteomes" id="UP000031433"/>
    </source>
</evidence>